<name>A0ABX3ZDQ7_9BACL</name>
<keyword evidence="2" id="KW-0067">ATP-binding</keyword>
<dbReference type="InterPro" id="IPR003593">
    <property type="entry name" value="AAA+_ATPase"/>
</dbReference>
<dbReference type="PROSITE" id="PS50893">
    <property type="entry name" value="ABC_TRANSPORTER_2"/>
    <property type="match status" value="2"/>
</dbReference>
<keyword evidence="6" id="KW-1185">Reference proteome</keyword>
<dbReference type="NCBIfam" id="NF000355">
    <property type="entry name" value="ribo_prot_ABC_F"/>
    <property type="match status" value="1"/>
</dbReference>
<dbReference type="PANTHER" id="PTHR42855">
    <property type="entry name" value="ABC TRANSPORTER ATP-BINDING SUBUNIT"/>
    <property type="match status" value="1"/>
</dbReference>
<dbReference type="Proteomes" id="UP000196594">
    <property type="component" value="Unassembled WGS sequence"/>
</dbReference>
<feature type="region of interest" description="Disordered" evidence="3">
    <location>
        <begin position="230"/>
        <end position="249"/>
    </location>
</feature>
<dbReference type="Gene3D" id="3.40.50.300">
    <property type="entry name" value="P-loop containing nucleotide triphosphate hydrolases"/>
    <property type="match status" value="2"/>
</dbReference>
<protein>
    <submittedName>
        <fullName evidence="5">ABC-F type ribosomal protection protein</fullName>
    </submittedName>
</protein>
<comment type="caution">
    <text evidence="5">The sequence shown here is derived from an EMBL/GenBank/DDBJ whole genome shotgun (WGS) entry which is preliminary data.</text>
</comment>
<evidence type="ECO:0000313" key="6">
    <source>
        <dbReference type="Proteomes" id="UP000196594"/>
    </source>
</evidence>
<organism evidence="5 6">
    <name type="scientific">Solibacillus kalamii</name>
    <dbReference type="NCBI Taxonomy" id="1748298"/>
    <lineage>
        <taxon>Bacteria</taxon>
        <taxon>Bacillati</taxon>
        <taxon>Bacillota</taxon>
        <taxon>Bacilli</taxon>
        <taxon>Bacillales</taxon>
        <taxon>Caryophanaceae</taxon>
        <taxon>Solibacillus</taxon>
    </lineage>
</organism>
<dbReference type="InterPro" id="IPR003439">
    <property type="entry name" value="ABC_transporter-like_ATP-bd"/>
</dbReference>
<accession>A0ABX3ZDQ7</accession>
<gene>
    <name evidence="5" type="ORF">CBM15_15205</name>
</gene>
<dbReference type="InterPro" id="IPR017871">
    <property type="entry name" value="ABC_transporter-like_CS"/>
</dbReference>
<evidence type="ECO:0000256" key="1">
    <source>
        <dbReference type="ARBA" id="ARBA00022741"/>
    </source>
</evidence>
<dbReference type="EMBL" id="NHNT01000012">
    <property type="protein sequence ID" value="OUZ37829.1"/>
    <property type="molecule type" value="Genomic_DNA"/>
</dbReference>
<feature type="domain" description="ABC transporter" evidence="4">
    <location>
        <begin position="299"/>
        <end position="483"/>
    </location>
</feature>
<evidence type="ECO:0000256" key="2">
    <source>
        <dbReference type="ARBA" id="ARBA00022840"/>
    </source>
</evidence>
<keyword evidence="1" id="KW-0547">Nucleotide-binding</keyword>
<sequence length="486" mass="56118">MPIEMKNVSFSYDLLDEPLFNNINITIDNSWKLGLIGRNGRGKTTLLRLLQNKLPYSGTVTSDEEFQYFPLAIRNSKVSTYYAIDEVMPVELWKLERECRLLSLDQSLLWAPFEQLSGGEQTKVMLAAVFCGENRFLLLDEPTNHLDTKGRSIVANYLKKKKGFIVVSHDRHFINEVVTHILAIEKSRLSLYKGNFSIYEQEKKLQDEFELEQNRSLNAEINRLQKTAREKSNWAAQREKPSGNDPFGNAIAKRMNKRAKAIEKRTQEKIEDKTKLLKNIETVSDLTINCQYKHRNPVLRMKNFTLSYSDQPLFHPISFELFQGEQVAIVGPNGSGKTSLVQFLQGTFSGTANGEIMMPQGLSTSIIRQNYEDNRGILKDFASEHEIDYTLFLNNLRIFGFNRDVFQVPIEKMSMGQQKKVEFSRSLGLEAEFYIWDEPLNYLDVFNQQQIEKMIAHFKPTLLFVEHDATFVKNTAAKVIELIPYH</sequence>
<evidence type="ECO:0000313" key="5">
    <source>
        <dbReference type="EMBL" id="OUZ37829.1"/>
    </source>
</evidence>
<dbReference type="SMART" id="SM00382">
    <property type="entry name" value="AAA"/>
    <property type="match status" value="2"/>
</dbReference>
<dbReference type="Pfam" id="PF00005">
    <property type="entry name" value="ABC_tran"/>
    <property type="match status" value="2"/>
</dbReference>
<reference evidence="5 6" key="1">
    <citation type="journal article" date="2017" name="Int. J. Syst. Evol. Microbiol.">
        <title>Solibacillus kalamii sp. nov., isolated from a high-efficiency particulate arrestance filter system used in the International Space Station.</title>
        <authorList>
            <person name="Checinska Sielaff A."/>
            <person name="Kumar R.M."/>
            <person name="Pal D."/>
            <person name="Mayilraj S."/>
            <person name="Venkateswaran K."/>
        </authorList>
    </citation>
    <scope>NUCLEOTIDE SEQUENCE [LARGE SCALE GENOMIC DNA]</scope>
    <source>
        <strain evidence="5 6">ISSFR-015</strain>
    </source>
</reference>
<dbReference type="RefSeq" id="WP_087618165.1">
    <property type="nucleotide sequence ID" value="NZ_JAFBEY010000009.1"/>
</dbReference>
<evidence type="ECO:0000256" key="3">
    <source>
        <dbReference type="SAM" id="MobiDB-lite"/>
    </source>
</evidence>
<evidence type="ECO:0000259" key="4">
    <source>
        <dbReference type="PROSITE" id="PS50893"/>
    </source>
</evidence>
<feature type="domain" description="ABC transporter" evidence="4">
    <location>
        <begin position="3"/>
        <end position="211"/>
    </location>
</feature>
<dbReference type="PROSITE" id="PS00211">
    <property type="entry name" value="ABC_TRANSPORTER_1"/>
    <property type="match status" value="1"/>
</dbReference>
<dbReference type="InterPro" id="IPR051309">
    <property type="entry name" value="ABCF_ATPase"/>
</dbReference>
<dbReference type="PANTHER" id="PTHR42855:SF2">
    <property type="entry name" value="DRUG RESISTANCE ABC TRANSPORTER,ATP-BINDING PROTEIN"/>
    <property type="match status" value="1"/>
</dbReference>
<feature type="compositionally biased region" description="Basic and acidic residues" evidence="3">
    <location>
        <begin position="230"/>
        <end position="242"/>
    </location>
</feature>
<dbReference type="SUPFAM" id="SSF52540">
    <property type="entry name" value="P-loop containing nucleoside triphosphate hydrolases"/>
    <property type="match status" value="2"/>
</dbReference>
<proteinExistence type="predicted"/>
<dbReference type="CDD" id="cd03221">
    <property type="entry name" value="ABCF_EF-3"/>
    <property type="match status" value="1"/>
</dbReference>
<dbReference type="InterPro" id="IPR027417">
    <property type="entry name" value="P-loop_NTPase"/>
</dbReference>